<dbReference type="GO" id="GO:0005634">
    <property type="term" value="C:nucleus"/>
    <property type="evidence" value="ECO:0007669"/>
    <property type="project" value="UniProtKB-SubCell"/>
</dbReference>
<feature type="region of interest" description="Disordered" evidence="6">
    <location>
        <begin position="399"/>
        <end position="439"/>
    </location>
</feature>
<feature type="domain" description="Velvet" evidence="7">
    <location>
        <begin position="2"/>
        <end position="178"/>
    </location>
</feature>
<evidence type="ECO:0000256" key="5">
    <source>
        <dbReference type="ARBA" id="ARBA00023242"/>
    </source>
</evidence>
<dbReference type="PANTHER" id="PTHR33572:SF18">
    <property type="entry name" value="SPORE DEVELOPMENT REGULATOR VOSA"/>
    <property type="match status" value="1"/>
</dbReference>
<evidence type="ECO:0000256" key="2">
    <source>
        <dbReference type="ARBA" id="ARBA00022969"/>
    </source>
</evidence>
<accession>A0A1V8TIK2</accession>
<feature type="compositionally biased region" description="Low complexity" evidence="6">
    <location>
        <begin position="342"/>
        <end position="355"/>
    </location>
</feature>
<protein>
    <recommendedName>
        <fullName evidence="7">Velvet domain-containing protein</fullName>
    </recommendedName>
</protein>
<dbReference type="InterPro" id="IPR037525">
    <property type="entry name" value="Velvet_dom"/>
</dbReference>
<gene>
    <name evidence="8" type="ORF">B0A48_05463</name>
</gene>
<evidence type="ECO:0000256" key="1">
    <source>
        <dbReference type="ARBA" id="ARBA00004123"/>
    </source>
</evidence>
<dbReference type="InParanoid" id="A0A1V8TIK2"/>
<dbReference type="PANTHER" id="PTHR33572">
    <property type="entry name" value="SPORE DEVELOPMENT REGULATOR VOSA"/>
    <property type="match status" value="1"/>
</dbReference>
<feature type="compositionally biased region" description="Polar residues" evidence="6">
    <location>
        <begin position="192"/>
        <end position="222"/>
    </location>
</feature>
<evidence type="ECO:0000256" key="3">
    <source>
        <dbReference type="ARBA" id="ARBA00023015"/>
    </source>
</evidence>
<feature type="compositionally biased region" description="Polar residues" evidence="6">
    <location>
        <begin position="399"/>
        <end position="408"/>
    </location>
</feature>
<feature type="compositionally biased region" description="Polar residues" evidence="6">
    <location>
        <begin position="360"/>
        <end position="384"/>
    </location>
</feature>
<dbReference type="EMBL" id="NAJO01000007">
    <property type="protein sequence ID" value="OQO11207.1"/>
    <property type="molecule type" value="Genomic_DNA"/>
</dbReference>
<feature type="region of interest" description="Disordered" evidence="6">
    <location>
        <begin position="175"/>
        <end position="249"/>
    </location>
</feature>
<dbReference type="GO" id="GO:0030435">
    <property type="term" value="P:sporulation resulting in formation of a cellular spore"/>
    <property type="evidence" value="ECO:0007669"/>
    <property type="project" value="UniProtKB-KW"/>
</dbReference>
<proteinExistence type="predicted"/>
<evidence type="ECO:0000256" key="4">
    <source>
        <dbReference type="ARBA" id="ARBA00023163"/>
    </source>
</evidence>
<dbReference type="AlphaFoldDB" id="A0A1V8TIK2"/>
<feature type="compositionally biased region" description="Polar residues" evidence="6">
    <location>
        <begin position="528"/>
        <end position="539"/>
    </location>
</feature>
<dbReference type="STRING" id="1507870.A0A1V8TIK2"/>
<reference evidence="9" key="1">
    <citation type="submission" date="2017-03" db="EMBL/GenBank/DDBJ databases">
        <title>Genomes of endolithic fungi from Antarctica.</title>
        <authorList>
            <person name="Coleine C."/>
            <person name="Masonjones S."/>
            <person name="Stajich J.E."/>
        </authorList>
    </citation>
    <scope>NUCLEOTIDE SEQUENCE [LARGE SCALE GENOMIC DNA]</scope>
    <source>
        <strain evidence="9">CCFEE 5527</strain>
    </source>
</reference>
<evidence type="ECO:0000256" key="6">
    <source>
        <dbReference type="SAM" id="MobiDB-lite"/>
    </source>
</evidence>
<dbReference type="OrthoDB" id="5599552at2759"/>
<feature type="region of interest" description="Disordered" evidence="6">
    <location>
        <begin position="528"/>
        <end position="550"/>
    </location>
</feature>
<feature type="region of interest" description="Disordered" evidence="6">
    <location>
        <begin position="325"/>
        <end position="384"/>
    </location>
</feature>
<evidence type="ECO:0000313" key="8">
    <source>
        <dbReference type="EMBL" id="OQO11207.1"/>
    </source>
</evidence>
<evidence type="ECO:0000313" key="9">
    <source>
        <dbReference type="Proteomes" id="UP000192596"/>
    </source>
</evidence>
<feature type="region of interest" description="Disordered" evidence="6">
    <location>
        <begin position="487"/>
        <end position="512"/>
    </location>
</feature>
<keyword evidence="4" id="KW-0804">Transcription</keyword>
<keyword evidence="2" id="KW-0749">Sporulation</keyword>
<comment type="subcellular location">
    <subcellularLocation>
        <location evidence="1">Nucleus</location>
    </subcellularLocation>
</comment>
<evidence type="ECO:0000259" key="7">
    <source>
        <dbReference type="PROSITE" id="PS51821"/>
    </source>
</evidence>
<dbReference type="Proteomes" id="UP000192596">
    <property type="component" value="Unassembled WGS sequence"/>
</dbReference>
<keyword evidence="5" id="KW-0539">Nucleus</keyword>
<dbReference type="InterPro" id="IPR038491">
    <property type="entry name" value="Velvet_dom_sf"/>
</dbReference>
<dbReference type="PROSITE" id="PS51821">
    <property type="entry name" value="VELVET"/>
    <property type="match status" value="1"/>
</dbReference>
<feature type="compositionally biased region" description="Polar residues" evidence="6">
    <location>
        <begin position="418"/>
        <end position="439"/>
    </location>
</feature>
<dbReference type="Pfam" id="PF11754">
    <property type="entry name" value="Velvet"/>
    <property type="match status" value="2"/>
</dbReference>
<comment type="caution">
    <text evidence="8">The sequence shown here is derived from an EMBL/GenBank/DDBJ whole genome shotgun (WGS) entry which is preliminary data.</text>
</comment>
<keyword evidence="3" id="KW-0805">Transcription regulation</keyword>
<name>A0A1V8TIK2_9PEZI</name>
<keyword evidence="9" id="KW-1185">Reference proteome</keyword>
<dbReference type="InterPro" id="IPR021740">
    <property type="entry name" value="Velvet"/>
</dbReference>
<dbReference type="Gene3D" id="2.60.40.3960">
    <property type="entry name" value="Velvet domain"/>
    <property type="match status" value="1"/>
</dbReference>
<organism evidence="8 9">
    <name type="scientific">Cryoendolithus antarcticus</name>
    <dbReference type="NCBI Taxonomy" id="1507870"/>
    <lineage>
        <taxon>Eukaryota</taxon>
        <taxon>Fungi</taxon>
        <taxon>Dikarya</taxon>
        <taxon>Ascomycota</taxon>
        <taxon>Pezizomycotina</taxon>
        <taxon>Dothideomycetes</taxon>
        <taxon>Dothideomycetidae</taxon>
        <taxon>Cladosporiales</taxon>
        <taxon>Cladosporiaceae</taxon>
        <taxon>Cryoendolithus</taxon>
    </lineage>
</organism>
<sequence>MARSLHVALNIRQQPQQALVATVGKEKSRKPIDPPPIVQIDVRPQIDPQRHFLVSPYLFMVATLLPQEDRVSERDGSNPPPSANMLGSLCSSLHRLKDSNNFDGGFFIFGDLSVRVTGTHRLRFALYDVSKIGESAAFITDVISEEFAVVAPKDFHGMEESSALSRTFSDQGVRLRLRKEPRSITARRTQRRFSPTESRQSGHSSVYTQRQPQTNEQYSESSRGVKRRRSDTEYAEDGQTYPPSQTARTQYGMVDRIPSIYGEHGQTGHATSSFGQSYAHPSLGAPDYSVRPTTYGAGSSGTASWQNYVQQPRQLAQPHLVSSAMPAGDALGKGHVQSHPLATNSSFSSASNTYSDHAPHSTTYSSYAASQPVHTGQPMSTRTGSASYAAPYDYRTPTSLTDSSNLASANEAGPLPSSAGTMSTGLGTSEHTPAQSHSYHNYGTLNAGYNSMGAGAGAGAAYSHSSPVYTTSAQPLQTSLDQLNASLNRPDLAGSNYSHHLPPSMPPSDMQPNVPSAMLLGQSLPESFYQQDESISYPTPTHGKPPGQWG</sequence>